<dbReference type="InterPro" id="IPR011757">
    <property type="entry name" value="Lytic_transglycosylase_MltB"/>
</dbReference>
<feature type="chain" id="PRO_5032315719" evidence="2">
    <location>
        <begin position="20"/>
        <end position="323"/>
    </location>
</feature>
<accession>A0A841GFC1</accession>
<keyword evidence="5" id="KW-1185">Reference proteome</keyword>
<dbReference type="RefSeq" id="WP_188027392.1">
    <property type="nucleotide sequence ID" value="NZ_JACHGR010000009.1"/>
</dbReference>
<dbReference type="InterPro" id="IPR031304">
    <property type="entry name" value="SLT_2"/>
</dbReference>
<evidence type="ECO:0000256" key="2">
    <source>
        <dbReference type="SAM" id="SignalP"/>
    </source>
</evidence>
<comment type="caution">
    <text evidence="4">The sequence shown here is derived from an EMBL/GenBank/DDBJ whole genome shotgun (WGS) entry which is preliminary data.</text>
</comment>
<evidence type="ECO:0000256" key="1">
    <source>
        <dbReference type="PIRSR" id="PIRSR611757-1"/>
    </source>
</evidence>
<feature type="signal peptide" evidence="2">
    <location>
        <begin position="1"/>
        <end position="19"/>
    </location>
</feature>
<feature type="active site" evidence="1">
    <location>
        <position position="118"/>
    </location>
</feature>
<dbReference type="Pfam" id="PF13406">
    <property type="entry name" value="SLT_2"/>
    <property type="match status" value="1"/>
</dbReference>
<dbReference type="Gene3D" id="1.10.8.350">
    <property type="entry name" value="Bacterial muramidase"/>
    <property type="match status" value="1"/>
</dbReference>
<feature type="domain" description="Transglycosylase SLT" evidence="3">
    <location>
        <begin position="25"/>
        <end position="314"/>
    </location>
</feature>
<protein>
    <submittedName>
        <fullName evidence="4">Membrane-bound lytic murein transglycosylase B</fullName>
    </submittedName>
</protein>
<dbReference type="InterPro" id="IPR023346">
    <property type="entry name" value="Lysozyme-like_dom_sf"/>
</dbReference>
<name>A0A841GFC1_9GAMM</name>
<dbReference type="PANTHER" id="PTHR30163:SF9">
    <property type="entry name" value="MEMBRANE-BOUND LYTIC MUREIN TRANSGLYCOSYLASE B"/>
    <property type="match status" value="1"/>
</dbReference>
<dbReference type="EMBL" id="JACHGR010000009">
    <property type="protein sequence ID" value="MBB6056669.1"/>
    <property type="molecule type" value="Genomic_DNA"/>
</dbReference>
<dbReference type="GO" id="GO:0009253">
    <property type="term" value="P:peptidoglycan catabolic process"/>
    <property type="evidence" value="ECO:0007669"/>
    <property type="project" value="TreeGrafter"/>
</dbReference>
<dbReference type="NCBIfam" id="TIGR02282">
    <property type="entry name" value="MltB"/>
    <property type="match status" value="1"/>
</dbReference>
<evidence type="ECO:0000259" key="3">
    <source>
        <dbReference type="Pfam" id="PF13406"/>
    </source>
</evidence>
<organism evidence="4 5">
    <name type="scientific">Tolumonas osonensis</name>
    <dbReference type="NCBI Taxonomy" id="675874"/>
    <lineage>
        <taxon>Bacteria</taxon>
        <taxon>Pseudomonadati</taxon>
        <taxon>Pseudomonadota</taxon>
        <taxon>Gammaproteobacteria</taxon>
        <taxon>Aeromonadales</taxon>
        <taxon>Aeromonadaceae</taxon>
        <taxon>Tolumonas</taxon>
    </lineage>
</organism>
<dbReference type="Gene3D" id="1.10.530.10">
    <property type="match status" value="1"/>
</dbReference>
<gene>
    <name evidence="4" type="ORF">HNR75_002608</name>
</gene>
<dbReference type="SUPFAM" id="SSF53955">
    <property type="entry name" value="Lysozyme-like"/>
    <property type="match status" value="1"/>
</dbReference>
<dbReference type="AlphaFoldDB" id="A0A841GFC1"/>
<dbReference type="FunFam" id="1.10.8.350:FF:000001">
    <property type="entry name" value="Lytic murein transglycosylase B"/>
    <property type="match status" value="1"/>
</dbReference>
<evidence type="ECO:0000313" key="4">
    <source>
        <dbReference type="EMBL" id="MBB6056669.1"/>
    </source>
</evidence>
<dbReference type="PANTHER" id="PTHR30163">
    <property type="entry name" value="MEMBRANE-BOUND LYTIC MUREIN TRANSGLYCOSYLASE B"/>
    <property type="match status" value="1"/>
</dbReference>
<dbReference type="Proteomes" id="UP000585721">
    <property type="component" value="Unassembled WGS sequence"/>
</dbReference>
<evidence type="ECO:0000313" key="5">
    <source>
        <dbReference type="Proteomes" id="UP000585721"/>
    </source>
</evidence>
<keyword evidence="2" id="KW-0732">Signal</keyword>
<dbReference type="CDD" id="cd13399">
    <property type="entry name" value="Slt35-like"/>
    <property type="match status" value="1"/>
</dbReference>
<dbReference type="GO" id="GO:0008933">
    <property type="term" value="F:peptidoglycan lytic transglycosylase activity"/>
    <property type="evidence" value="ECO:0007669"/>
    <property type="project" value="TreeGrafter"/>
</dbReference>
<reference evidence="4 5" key="1">
    <citation type="submission" date="2020-08" db="EMBL/GenBank/DDBJ databases">
        <title>Genomic Encyclopedia of Type Strains, Phase IV (KMG-IV): sequencing the most valuable type-strain genomes for metagenomic binning, comparative biology and taxonomic classification.</title>
        <authorList>
            <person name="Goeker M."/>
        </authorList>
    </citation>
    <scope>NUCLEOTIDE SEQUENCE [LARGE SCALE GENOMIC DNA]</scope>
    <source>
        <strain evidence="4 5">DSM 22975</strain>
    </source>
</reference>
<sequence>MKRILALGLSLFMAADATAATLRPQDLARMQELSQQTGVPMSSITRATGQADFRQAVLDAYKRPAESKPWYEYEALFLTEKRIRQGAEFWRTHAADLTRAERTFNVPASVIVAIIGVETFYGGNMGTHPVLDSLYTLAFYHPTRTEFFSKEFVNYIRLGNQQGWDLKARQGSYAGAMGMGQFMPSSYLTYAVDFDGDGHKDLFTNPTDAIGSVANYFHKHGWKMGDPVVEAAQLTRPSAAGKVQDRVELKQRWQELQTAGVRVKTPLKADTPVTLLQYAQPDYSEYWVARQNFYVITRYNKSPLYAMAVHNLSQQIAKQYYGQ</sequence>
<proteinExistence type="predicted"/>
<dbReference type="InterPro" id="IPR043426">
    <property type="entry name" value="MltB-like"/>
</dbReference>